<feature type="repeat" description="ARM" evidence="4">
    <location>
        <begin position="480"/>
        <end position="510"/>
    </location>
</feature>
<dbReference type="SMART" id="SM00185">
    <property type="entry name" value="ARM"/>
    <property type="match status" value="8"/>
</dbReference>
<feature type="region of interest" description="Disordered" evidence="5">
    <location>
        <begin position="366"/>
        <end position="413"/>
    </location>
</feature>
<feature type="repeat" description="ARM" evidence="4">
    <location>
        <begin position="151"/>
        <end position="194"/>
    </location>
</feature>
<dbReference type="EMBL" id="JALJOV010000351">
    <property type="protein sequence ID" value="KAK9864455.1"/>
    <property type="molecule type" value="Genomic_DNA"/>
</dbReference>
<proteinExistence type="inferred from homology"/>
<dbReference type="InterPro" id="IPR011989">
    <property type="entry name" value="ARM-like"/>
</dbReference>
<comment type="caution">
    <text evidence="6">The sequence shown here is derived from an EMBL/GenBank/DDBJ whole genome shotgun (WGS) entry which is preliminary data.</text>
</comment>
<evidence type="ECO:0000256" key="4">
    <source>
        <dbReference type="PROSITE-ProRule" id="PRU00259"/>
    </source>
</evidence>
<feature type="compositionally biased region" description="Polar residues" evidence="5">
    <location>
        <begin position="575"/>
        <end position="584"/>
    </location>
</feature>
<dbReference type="GO" id="GO:0015031">
    <property type="term" value="P:protein transport"/>
    <property type="evidence" value="ECO:0007669"/>
    <property type="project" value="UniProtKB-KW"/>
</dbReference>
<organism evidence="6 7">
    <name type="scientific">Apatococcus fuscideae</name>
    <dbReference type="NCBI Taxonomy" id="2026836"/>
    <lineage>
        <taxon>Eukaryota</taxon>
        <taxon>Viridiplantae</taxon>
        <taxon>Chlorophyta</taxon>
        <taxon>core chlorophytes</taxon>
        <taxon>Trebouxiophyceae</taxon>
        <taxon>Chlorellales</taxon>
        <taxon>Chlorellaceae</taxon>
        <taxon>Apatococcus</taxon>
    </lineage>
</organism>
<protein>
    <recommendedName>
        <fullName evidence="8">Armadillo repeat-containing protein 2</fullName>
    </recommendedName>
</protein>
<keyword evidence="2" id="KW-0813">Transport</keyword>
<evidence type="ECO:0000313" key="7">
    <source>
        <dbReference type="Proteomes" id="UP001485043"/>
    </source>
</evidence>
<feature type="region of interest" description="Disordered" evidence="5">
    <location>
        <begin position="913"/>
        <end position="937"/>
    </location>
</feature>
<keyword evidence="7" id="KW-1185">Reference proteome</keyword>
<evidence type="ECO:0000256" key="1">
    <source>
        <dbReference type="ARBA" id="ARBA00010394"/>
    </source>
</evidence>
<reference evidence="6 7" key="1">
    <citation type="journal article" date="2024" name="Nat. Commun.">
        <title>Phylogenomics reveals the evolutionary origins of lichenization in chlorophyte algae.</title>
        <authorList>
            <person name="Puginier C."/>
            <person name="Libourel C."/>
            <person name="Otte J."/>
            <person name="Skaloud P."/>
            <person name="Haon M."/>
            <person name="Grisel S."/>
            <person name="Petersen M."/>
            <person name="Berrin J.G."/>
            <person name="Delaux P.M."/>
            <person name="Dal Grande F."/>
            <person name="Keller J."/>
        </authorList>
    </citation>
    <scope>NUCLEOTIDE SEQUENCE [LARGE SCALE GENOMIC DNA]</scope>
    <source>
        <strain evidence="6 7">SAG 2523</strain>
    </source>
</reference>
<feature type="region of interest" description="Disordered" evidence="5">
    <location>
        <begin position="565"/>
        <end position="641"/>
    </location>
</feature>
<feature type="compositionally biased region" description="Gly residues" evidence="5">
    <location>
        <begin position="388"/>
        <end position="403"/>
    </location>
</feature>
<dbReference type="Proteomes" id="UP001485043">
    <property type="component" value="Unassembled WGS sequence"/>
</dbReference>
<sequence>MSGGKQDVAASSSQPVSKSFRREKGSSHSARGLLRLDTASSQRRPSKQRGVYKLAVLLSKRLAAVKRAPIRFTQQTKALLETALWTTAQLVRTDFRSRRLLRHTGLLSALVEILRGGNDVYGEQAILQTTEIALAFVKLDVEGCSMLFDLGIVRRLVELLDPALPAPTVEAAASALRHLCAKHAGASDLLIAGGAVPLVVRLLAHAMHHHQYVIIMEVGWILLALADDDQLSKEAMRTSGALDLLVRLLAYQPLGPTLHRFLDLQALAARALHVMAQASPANQELLAEAGAIQHLTALLSQAASAPPAPAAQPDGRPLTASAKAAAAASQQGLLLLAAWLLLRVAISQSANTLALAAPAQARLQRSAADDDSDGGGGYFDDSDDDGGLLMGGPSGRPRGGSGVMGDSEEEDGMGSGMVVDLGWLNRRLLSRTWEHASVHLMLQVLGAGPATLDTSKEAARALRAIVSGSSLARDVSVEAGAVPVLVQLLSTETGTGGLAWEAAEILAQLTDPASRAPSTVIAQPVVIEGLVAVLRKLLPAESFEGLPELPTKEFCRRVSLSVRPSDAASDLPGSGSLSEQNGNAGQHGLPQLPSLKRRSSRSGDTPGELPLTPLCPIRPPSTPTGPTSPFTGRPSTSGNYSFERQNSALSRAPSMFSAGIPEQDEILPDPDATSDGGSTSNRGGWASTSQPVPSIPGTPSRSGSHLARQNSLSNGSLDASTAASSNQKGSVRGILRRLGSMRVTKPKDQSADAGGGVESQQSGLMPEGHGGRGVRRTVSHRAELGPAPPPRTASSFKDKLTAGRSTAELNSTYGRAAMQGVPLARAVATALHNVVSHDGPAQDAARDVGAGQVAMALLRFGAALGLSRGLVPAGADLVRSLAEGNPLNQQAFGGLGTLSLLLQILEGCEKETGPLQSIPSSTISPPASPMGLDRRSSSTVMTSTPEAASWEELASASAWALGSAAAGHTSNQDSAIELGALGLVMSMLGGERAERERLAALWALGNLSKGAPSVQQAVLAADGCRVLLDLYSPNPFASEAEGAVWVLYNLVEACPAAQAEARTAGCIAPLLPLLSHGPDSIIAECTARCLHALCQGCPDNQSAVTAAGGMDPLLHLLSAGSGSLGAKSAALALGSLIAGELTDLTPCSS</sequence>
<feature type="repeat" description="ARM" evidence="4">
    <location>
        <begin position="240"/>
        <end position="290"/>
    </location>
</feature>
<feature type="region of interest" description="Disordered" evidence="5">
    <location>
        <begin position="661"/>
        <end position="776"/>
    </location>
</feature>
<evidence type="ECO:0008006" key="8">
    <source>
        <dbReference type="Google" id="ProtNLM"/>
    </source>
</evidence>
<evidence type="ECO:0000256" key="5">
    <source>
        <dbReference type="SAM" id="MobiDB-lite"/>
    </source>
</evidence>
<name>A0AAW1T707_9CHLO</name>
<feature type="compositionally biased region" description="Low complexity" evidence="5">
    <location>
        <begin position="624"/>
        <end position="638"/>
    </location>
</feature>
<accession>A0AAW1T707</accession>
<dbReference type="InterPro" id="IPR000225">
    <property type="entry name" value="Armadillo"/>
</dbReference>
<feature type="compositionally biased region" description="Polar residues" evidence="5">
    <location>
        <begin position="675"/>
        <end position="729"/>
    </location>
</feature>
<dbReference type="PROSITE" id="PS50176">
    <property type="entry name" value="ARM_REPEAT"/>
    <property type="match status" value="3"/>
</dbReference>
<evidence type="ECO:0000256" key="3">
    <source>
        <dbReference type="ARBA" id="ARBA00022927"/>
    </source>
</evidence>
<dbReference type="SUPFAM" id="SSF48371">
    <property type="entry name" value="ARM repeat"/>
    <property type="match status" value="2"/>
</dbReference>
<keyword evidence="3" id="KW-0653">Protein transport</keyword>
<dbReference type="AlphaFoldDB" id="A0AAW1T707"/>
<comment type="similarity">
    <text evidence="1">Belongs to the importin alpha family.</text>
</comment>
<dbReference type="Pfam" id="PF00514">
    <property type="entry name" value="Arm"/>
    <property type="match status" value="1"/>
</dbReference>
<feature type="compositionally biased region" description="Low complexity" evidence="5">
    <location>
        <begin position="914"/>
        <end position="925"/>
    </location>
</feature>
<dbReference type="PANTHER" id="PTHR23316">
    <property type="entry name" value="IMPORTIN ALPHA"/>
    <property type="match status" value="1"/>
</dbReference>
<dbReference type="InterPro" id="IPR016024">
    <property type="entry name" value="ARM-type_fold"/>
</dbReference>
<gene>
    <name evidence="6" type="ORF">WJX84_001781</name>
</gene>
<evidence type="ECO:0000256" key="2">
    <source>
        <dbReference type="ARBA" id="ARBA00022448"/>
    </source>
</evidence>
<evidence type="ECO:0000313" key="6">
    <source>
        <dbReference type="EMBL" id="KAK9864455.1"/>
    </source>
</evidence>
<dbReference type="Gene3D" id="1.25.10.10">
    <property type="entry name" value="Leucine-rich Repeat Variant"/>
    <property type="match status" value="4"/>
</dbReference>
<feature type="region of interest" description="Disordered" evidence="5">
    <location>
        <begin position="1"/>
        <end position="46"/>
    </location>
</feature>